<dbReference type="InterPro" id="IPR027417">
    <property type="entry name" value="P-loop_NTPase"/>
</dbReference>
<dbReference type="SMART" id="SM00382">
    <property type="entry name" value="AAA"/>
    <property type="match status" value="1"/>
</dbReference>
<protein>
    <submittedName>
        <fullName evidence="5">ATP-binding cassette domain-containing protein</fullName>
    </submittedName>
</protein>
<dbReference type="PANTHER" id="PTHR42734">
    <property type="entry name" value="METAL TRANSPORT SYSTEM ATP-BINDING PROTEIN TM_0124-RELATED"/>
    <property type="match status" value="1"/>
</dbReference>
<keyword evidence="2" id="KW-0547">Nucleotide-binding</keyword>
<gene>
    <name evidence="5" type="ORF">EDL96_08065</name>
</gene>
<dbReference type="EMBL" id="RKMF01000009">
    <property type="protein sequence ID" value="ROZ63053.1"/>
    <property type="molecule type" value="Genomic_DNA"/>
</dbReference>
<dbReference type="Pfam" id="PF00005">
    <property type="entry name" value="ABC_tran"/>
    <property type="match status" value="1"/>
</dbReference>
<evidence type="ECO:0000259" key="4">
    <source>
        <dbReference type="PROSITE" id="PS50893"/>
    </source>
</evidence>
<evidence type="ECO:0000256" key="1">
    <source>
        <dbReference type="ARBA" id="ARBA00022448"/>
    </source>
</evidence>
<dbReference type="Proteomes" id="UP000270616">
    <property type="component" value="Unassembled WGS sequence"/>
</dbReference>
<evidence type="ECO:0000313" key="5">
    <source>
        <dbReference type="EMBL" id="ROZ63053.1"/>
    </source>
</evidence>
<comment type="caution">
    <text evidence="5">The sequence shown here is derived from an EMBL/GenBank/DDBJ whole genome shotgun (WGS) entry which is preliminary data.</text>
</comment>
<organism evidence="5 6">
    <name type="scientific">Kocuria soli</name>
    <dbReference type="NCBI Taxonomy" id="2485125"/>
    <lineage>
        <taxon>Bacteria</taxon>
        <taxon>Bacillati</taxon>
        <taxon>Actinomycetota</taxon>
        <taxon>Actinomycetes</taxon>
        <taxon>Micrococcales</taxon>
        <taxon>Micrococcaceae</taxon>
        <taxon>Kocuria</taxon>
    </lineage>
</organism>
<dbReference type="GO" id="GO:0016887">
    <property type="term" value="F:ATP hydrolysis activity"/>
    <property type="evidence" value="ECO:0007669"/>
    <property type="project" value="InterPro"/>
</dbReference>
<dbReference type="RefSeq" id="WP_123825272.1">
    <property type="nucleotide sequence ID" value="NZ_RKMF01000009.1"/>
</dbReference>
<dbReference type="OrthoDB" id="3282096at2"/>
<dbReference type="SUPFAM" id="SSF52540">
    <property type="entry name" value="P-loop containing nucleoside triphosphate hydrolases"/>
    <property type="match status" value="1"/>
</dbReference>
<dbReference type="InterPro" id="IPR050153">
    <property type="entry name" value="Metal_Ion_Import_ABC"/>
</dbReference>
<reference evidence="5 6" key="1">
    <citation type="submission" date="2018-10" db="EMBL/GenBank/DDBJ databases">
        <title>Kocuria sp. M5W7-7, whole genome shotgun sequence.</title>
        <authorList>
            <person name="Tuo L."/>
        </authorList>
    </citation>
    <scope>NUCLEOTIDE SEQUENCE [LARGE SCALE GENOMIC DNA]</scope>
    <source>
        <strain evidence="5 6">M5W7-7</strain>
    </source>
</reference>
<evidence type="ECO:0000313" key="6">
    <source>
        <dbReference type="Proteomes" id="UP000270616"/>
    </source>
</evidence>
<accession>A0A3N3ZPV0</accession>
<sequence>MSARSHAVQPVASFHDAALSFGHRSLWQGLNLDIQPGEYIAVLGGNGTGKTSLLRVLLGLQRLSHGSVQVAGHPARRGSTDIGYVPQQRAFDDRTPLRGRDLVGMGLDGHRWGLRALGRRAHRAKVESLLERVGALDYADAPVGELSGGEQQRLRVAQALATDPGLLLFDEALLSLDLRRQQQLASLVAEQRDRTGAAVLFVTHDVNPIIDDVDRVLYLANGSFRIGAPSEVLRSEVLSDLYGTRVEVMNAAGRVLVVGTEVLDHCHAPERPEGVVL</sequence>
<keyword evidence="1" id="KW-0813">Transport</keyword>
<keyword evidence="3 5" id="KW-0067">ATP-binding</keyword>
<dbReference type="InterPro" id="IPR003593">
    <property type="entry name" value="AAA+_ATPase"/>
</dbReference>
<dbReference type="PROSITE" id="PS50893">
    <property type="entry name" value="ABC_TRANSPORTER_2"/>
    <property type="match status" value="1"/>
</dbReference>
<dbReference type="Gene3D" id="3.40.50.300">
    <property type="entry name" value="P-loop containing nucleotide triphosphate hydrolases"/>
    <property type="match status" value="1"/>
</dbReference>
<dbReference type="InterPro" id="IPR003439">
    <property type="entry name" value="ABC_transporter-like_ATP-bd"/>
</dbReference>
<keyword evidence="6" id="KW-1185">Reference proteome</keyword>
<dbReference type="InterPro" id="IPR017871">
    <property type="entry name" value="ABC_transporter-like_CS"/>
</dbReference>
<dbReference type="AlphaFoldDB" id="A0A3N3ZPV0"/>
<dbReference type="PROSITE" id="PS00211">
    <property type="entry name" value="ABC_TRANSPORTER_1"/>
    <property type="match status" value="1"/>
</dbReference>
<evidence type="ECO:0000256" key="3">
    <source>
        <dbReference type="ARBA" id="ARBA00022840"/>
    </source>
</evidence>
<dbReference type="GO" id="GO:0005524">
    <property type="term" value="F:ATP binding"/>
    <property type="evidence" value="ECO:0007669"/>
    <property type="project" value="UniProtKB-KW"/>
</dbReference>
<evidence type="ECO:0000256" key="2">
    <source>
        <dbReference type="ARBA" id="ARBA00022741"/>
    </source>
</evidence>
<proteinExistence type="predicted"/>
<name>A0A3N3ZPV0_9MICC</name>
<feature type="domain" description="ABC transporter" evidence="4">
    <location>
        <begin position="12"/>
        <end position="246"/>
    </location>
</feature>